<evidence type="ECO:0000259" key="2">
    <source>
        <dbReference type="Pfam" id="PF25954"/>
    </source>
</evidence>
<dbReference type="Pfam" id="PF25989">
    <property type="entry name" value="YknX_C"/>
    <property type="match status" value="1"/>
</dbReference>
<dbReference type="NCBIfam" id="TIGR01730">
    <property type="entry name" value="RND_mfp"/>
    <property type="match status" value="1"/>
</dbReference>
<dbReference type="Gene3D" id="2.40.50.100">
    <property type="match status" value="1"/>
</dbReference>
<comment type="similarity">
    <text evidence="1">Belongs to the membrane fusion protein (MFP) (TC 8.A.1) family.</text>
</comment>
<dbReference type="Gene3D" id="1.10.287.470">
    <property type="entry name" value="Helix hairpin bin"/>
    <property type="match status" value="1"/>
</dbReference>
<dbReference type="PROSITE" id="PS51257">
    <property type="entry name" value="PROKAR_LIPOPROTEIN"/>
    <property type="match status" value="1"/>
</dbReference>
<dbReference type="EMBL" id="FUWX01000004">
    <property type="protein sequence ID" value="SJZ34426.1"/>
    <property type="molecule type" value="Genomic_DNA"/>
</dbReference>
<dbReference type="Gene3D" id="2.40.420.20">
    <property type="match status" value="1"/>
</dbReference>
<dbReference type="SUPFAM" id="SSF111369">
    <property type="entry name" value="HlyD-like secretion proteins"/>
    <property type="match status" value="1"/>
</dbReference>
<dbReference type="OrthoDB" id="79281at2"/>
<keyword evidence="5" id="KW-1185">Reference proteome</keyword>
<feature type="domain" description="CusB-like beta-barrel" evidence="2">
    <location>
        <begin position="211"/>
        <end position="277"/>
    </location>
</feature>
<evidence type="ECO:0000313" key="4">
    <source>
        <dbReference type="EMBL" id="SJZ34426.1"/>
    </source>
</evidence>
<evidence type="ECO:0000256" key="1">
    <source>
        <dbReference type="ARBA" id="ARBA00009477"/>
    </source>
</evidence>
<sequence>MKKYLYLLLVAGVLFTSCGKKQEDKPEEKIAKNVIVAKVENDNIADSYTSDATIVPEGKVDHSLDGTGTVEKIYKKNGENVKKGDIVVKLTDSKTRADYLSAKAAYDSGKYTLESTKNNYDKYKKLYKDQLVSELEFLDYRNRYTDALGNFESKKANYIDAKKQYDKLTRRAEISGVVGNLYLKEGNEVKAKENLFTVVNEKNMEATMDFPGKWFSKAKIGEEVFVTVPDLGNKVYKGYIKEINPVANPETKKFPIKIEIPNVDGAIKDGMYAKVVIPAGERKALVVPQQSVFIRDLLSYIYIIDNGVAKRIQVTTGAVEEPVVEVQSKDLKPGDEVVTDGLFGLEDGDHVNIVK</sequence>
<organism evidence="4 5">
    <name type="scientific">Cetobacterium ceti</name>
    <dbReference type="NCBI Taxonomy" id="180163"/>
    <lineage>
        <taxon>Bacteria</taxon>
        <taxon>Fusobacteriati</taxon>
        <taxon>Fusobacteriota</taxon>
        <taxon>Fusobacteriia</taxon>
        <taxon>Fusobacteriales</taxon>
        <taxon>Fusobacteriaceae</taxon>
        <taxon>Cetobacterium</taxon>
    </lineage>
</organism>
<evidence type="ECO:0000259" key="3">
    <source>
        <dbReference type="Pfam" id="PF25989"/>
    </source>
</evidence>
<dbReference type="RefSeq" id="WP_078692679.1">
    <property type="nucleotide sequence ID" value="NZ_FUWX01000004.1"/>
</dbReference>
<dbReference type="STRING" id="180163.SAMN02745174_00131"/>
<evidence type="ECO:0000313" key="5">
    <source>
        <dbReference type="Proteomes" id="UP000191153"/>
    </source>
</evidence>
<gene>
    <name evidence="4" type="ORF">SAMN02745174_00131</name>
</gene>
<name>A0A1T4JW79_9FUSO</name>
<dbReference type="PANTHER" id="PTHR30469">
    <property type="entry name" value="MULTIDRUG RESISTANCE PROTEIN MDTA"/>
    <property type="match status" value="1"/>
</dbReference>
<dbReference type="PANTHER" id="PTHR30469:SF33">
    <property type="entry name" value="SLR1207 PROTEIN"/>
    <property type="match status" value="1"/>
</dbReference>
<dbReference type="Pfam" id="PF25954">
    <property type="entry name" value="Beta-barrel_RND_2"/>
    <property type="match status" value="1"/>
</dbReference>
<protein>
    <submittedName>
        <fullName evidence="4">RND family efflux transporter, MFP subunit</fullName>
    </submittedName>
</protein>
<feature type="domain" description="YknX-like C-terminal permuted SH3-like" evidence="3">
    <location>
        <begin position="284"/>
        <end position="352"/>
    </location>
</feature>
<dbReference type="Gene3D" id="2.40.30.170">
    <property type="match status" value="1"/>
</dbReference>
<reference evidence="4 5" key="1">
    <citation type="submission" date="2017-02" db="EMBL/GenBank/DDBJ databases">
        <authorList>
            <person name="Peterson S.W."/>
        </authorList>
    </citation>
    <scope>NUCLEOTIDE SEQUENCE [LARGE SCALE GENOMIC DNA]</scope>
    <source>
        <strain evidence="4 5">ATCC 700028</strain>
    </source>
</reference>
<proteinExistence type="inferred from homology"/>
<dbReference type="AlphaFoldDB" id="A0A1T4JW79"/>
<dbReference type="InterPro" id="IPR058792">
    <property type="entry name" value="Beta-barrel_RND_2"/>
</dbReference>
<accession>A0A1T4JW79</accession>
<dbReference type="GO" id="GO:0015562">
    <property type="term" value="F:efflux transmembrane transporter activity"/>
    <property type="evidence" value="ECO:0007669"/>
    <property type="project" value="InterPro"/>
</dbReference>
<dbReference type="Proteomes" id="UP000191153">
    <property type="component" value="Unassembled WGS sequence"/>
</dbReference>
<dbReference type="GO" id="GO:1990281">
    <property type="term" value="C:efflux pump complex"/>
    <property type="evidence" value="ECO:0007669"/>
    <property type="project" value="TreeGrafter"/>
</dbReference>
<dbReference type="InterPro" id="IPR058637">
    <property type="entry name" value="YknX-like_C"/>
</dbReference>
<dbReference type="InterPro" id="IPR006143">
    <property type="entry name" value="RND_pump_MFP"/>
</dbReference>